<protein>
    <submittedName>
        <fullName evidence="3">Uncharacterized protein</fullName>
    </submittedName>
</protein>
<gene>
    <name evidence="3" type="ORF">PANT1444_LOCUS18874</name>
</gene>
<accession>A0A7S0I0A6</accession>
<evidence type="ECO:0000313" key="3">
    <source>
        <dbReference type="EMBL" id="CAD8507193.1"/>
    </source>
</evidence>
<feature type="region of interest" description="Disordered" evidence="1">
    <location>
        <begin position="230"/>
        <end position="254"/>
    </location>
</feature>
<proteinExistence type="predicted"/>
<reference evidence="3" key="1">
    <citation type="submission" date="2021-01" db="EMBL/GenBank/DDBJ databases">
        <authorList>
            <person name="Corre E."/>
            <person name="Pelletier E."/>
            <person name="Niang G."/>
            <person name="Scheremetjew M."/>
            <person name="Finn R."/>
            <person name="Kale V."/>
            <person name="Holt S."/>
            <person name="Cochrane G."/>
            <person name="Meng A."/>
            <person name="Brown T."/>
            <person name="Cohen L."/>
        </authorList>
    </citation>
    <scope>NUCLEOTIDE SEQUENCE</scope>
    <source>
        <strain evidence="3">CCMP1374</strain>
    </source>
</reference>
<dbReference type="AlphaFoldDB" id="A0A7S0I0A6"/>
<organism evidence="3">
    <name type="scientific">Phaeocystis antarctica</name>
    <dbReference type="NCBI Taxonomy" id="33657"/>
    <lineage>
        <taxon>Eukaryota</taxon>
        <taxon>Haptista</taxon>
        <taxon>Haptophyta</taxon>
        <taxon>Prymnesiophyceae</taxon>
        <taxon>Phaeocystales</taxon>
        <taxon>Phaeocystaceae</taxon>
        <taxon>Phaeocystis</taxon>
    </lineage>
</organism>
<sequence length="254" mass="27114">MARALAVLLLASCASGFLLQAPLSAAPPAVQSERWRVAVRSSSACADRSSRLSMAESTKVLDTTTVADMLEASFVRACMDLAKGLVDTLKLFIVAAKAGFEIGSTIEEVSSGLEACERQTAGRPLMPEELELRHLWVCLVYQTLAFVDHPTKVADVGETVGAELREKYAPLVEGVVVAHVQGRDLPSLQLSEFLQPVPTDAVEKAVLSQSMRLIFLTLVVLKEEGEGIAIKPAGGPPTKRGYDGPPQPYIPGTS</sequence>
<evidence type="ECO:0000256" key="2">
    <source>
        <dbReference type="SAM" id="SignalP"/>
    </source>
</evidence>
<name>A0A7S0I0A6_9EUKA</name>
<evidence type="ECO:0000256" key="1">
    <source>
        <dbReference type="SAM" id="MobiDB-lite"/>
    </source>
</evidence>
<feature type="signal peptide" evidence="2">
    <location>
        <begin position="1"/>
        <end position="16"/>
    </location>
</feature>
<keyword evidence="2" id="KW-0732">Signal</keyword>
<feature type="chain" id="PRO_5031129073" evidence="2">
    <location>
        <begin position="17"/>
        <end position="254"/>
    </location>
</feature>
<dbReference type="EMBL" id="HBEP01033374">
    <property type="protein sequence ID" value="CAD8507193.1"/>
    <property type="molecule type" value="Transcribed_RNA"/>
</dbReference>
<feature type="compositionally biased region" description="Pro residues" evidence="1">
    <location>
        <begin position="245"/>
        <end position="254"/>
    </location>
</feature>